<evidence type="ECO:0000313" key="3">
    <source>
        <dbReference type="Proteomes" id="UP001620626"/>
    </source>
</evidence>
<dbReference type="Proteomes" id="UP001620626">
    <property type="component" value="Unassembled WGS sequence"/>
</dbReference>
<comment type="caution">
    <text evidence="2">The sequence shown here is derived from an EMBL/GenBank/DDBJ whole genome shotgun (WGS) entry which is preliminary data.</text>
</comment>
<proteinExistence type="predicted"/>
<gene>
    <name evidence="2" type="ORF">niasHT_013168</name>
</gene>
<reference evidence="2 3" key="1">
    <citation type="submission" date="2024-10" db="EMBL/GenBank/DDBJ databases">
        <authorList>
            <person name="Kim D."/>
        </authorList>
    </citation>
    <scope>NUCLEOTIDE SEQUENCE [LARGE SCALE GENOMIC DNA]</scope>
    <source>
        <strain evidence="2">BH-2024</strain>
    </source>
</reference>
<protein>
    <recommendedName>
        <fullName evidence="1">DUF5641 domain-containing protein</fullName>
    </recommendedName>
</protein>
<keyword evidence="3" id="KW-1185">Reference proteome</keyword>
<dbReference type="EMBL" id="JBICBT010000654">
    <property type="protein sequence ID" value="KAL3106339.1"/>
    <property type="molecule type" value="Genomic_DNA"/>
</dbReference>
<accession>A0ABD2KU44</accession>
<evidence type="ECO:0000313" key="2">
    <source>
        <dbReference type="EMBL" id="KAL3106339.1"/>
    </source>
</evidence>
<feature type="domain" description="DUF5641" evidence="1">
    <location>
        <begin position="201"/>
        <end position="245"/>
    </location>
</feature>
<sequence>MEPLMEHKVCGTTIPKCGEHLRQRPQHICVPSTRILIRGVEFEQLRVRHCSVTRGSSGPASPGYSLAIPMQPEQAHLNPQGQREKGPHPHQTDYLAGLKHRCDTRQAMTETGFRSVTAAALDTSGISPVDSERPCPPLWEVTQYRVLKILALKWHALTWLALRWLALKWPCTPLIGMGGYRNPDKMECVTTINQAGGSLPREGDIVLVEEGEDPRSIWTMGKVEKLLKGRDGLVRTARVHTKGKTLV</sequence>
<evidence type="ECO:0000259" key="1">
    <source>
        <dbReference type="Pfam" id="PF18701"/>
    </source>
</evidence>
<dbReference type="AlphaFoldDB" id="A0ABD2KU44"/>
<organism evidence="2 3">
    <name type="scientific">Heterodera trifolii</name>
    <dbReference type="NCBI Taxonomy" id="157864"/>
    <lineage>
        <taxon>Eukaryota</taxon>
        <taxon>Metazoa</taxon>
        <taxon>Ecdysozoa</taxon>
        <taxon>Nematoda</taxon>
        <taxon>Chromadorea</taxon>
        <taxon>Rhabditida</taxon>
        <taxon>Tylenchina</taxon>
        <taxon>Tylenchomorpha</taxon>
        <taxon>Tylenchoidea</taxon>
        <taxon>Heteroderidae</taxon>
        <taxon>Heteroderinae</taxon>
        <taxon>Heterodera</taxon>
    </lineage>
</organism>
<name>A0ABD2KU44_9BILA</name>
<dbReference type="Pfam" id="PF18701">
    <property type="entry name" value="DUF5641"/>
    <property type="match status" value="1"/>
</dbReference>
<dbReference type="InterPro" id="IPR040676">
    <property type="entry name" value="DUF5641"/>
</dbReference>